<comment type="similarity">
    <text evidence="1 6">Belongs to the FGGY kinase family.</text>
</comment>
<evidence type="ECO:0000313" key="10">
    <source>
        <dbReference type="Proteomes" id="UP000093352"/>
    </source>
</evidence>
<reference evidence="9 10" key="1">
    <citation type="journal article" date="2016" name="Genome Announc.">
        <title>Draft Genome Sequence of Criibacterium bergeronii gen. nov., sp. nov., Strain CCRI-22567T, Isolated from a Vaginal Sample from a Woman with Bacterial Vaginosis.</title>
        <authorList>
            <person name="Maheux A.F."/>
            <person name="Berube E."/>
            <person name="Boudreau D.K."/>
            <person name="Raymond F."/>
            <person name="Corbeil J."/>
            <person name="Roy P.H."/>
            <person name="Boissinot M."/>
            <person name="Omar R.F."/>
        </authorList>
    </citation>
    <scope>NUCLEOTIDE SEQUENCE [LARGE SCALE GENOMIC DNA]</scope>
    <source>
        <strain evidence="9 10">CCRI-22567</strain>
    </source>
</reference>
<dbReference type="InterPro" id="IPR000577">
    <property type="entry name" value="Carb_kinase_FGGY"/>
</dbReference>
<keyword evidence="2 6" id="KW-0808">Transferase</keyword>
<comment type="catalytic activity">
    <reaction evidence="6">
        <text>D-xylulose + ATP = D-xylulose 5-phosphate + ADP + H(+)</text>
        <dbReference type="Rhea" id="RHEA:10964"/>
        <dbReference type="ChEBI" id="CHEBI:15378"/>
        <dbReference type="ChEBI" id="CHEBI:17140"/>
        <dbReference type="ChEBI" id="CHEBI:30616"/>
        <dbReference type="ChEBI" id="CHEBI:57737"/>
        <dbReference type="ChEBI" id="CHEBI:456216"/>
        <dbReference type="EC" id="2.7.1.17"/>
    </reaction>
</comment>
<dbReference type="PIRSF" id="PIRSF000538">
    <property type="entry name" value="GlpK"/>
    <property type="match status" value="1"/>
</dbReference>
<dbReference type="RefSeq" id="WP_068912517.1">
    <property type="nucleotide sequence ID" value="NZ_MBEW02000004.1"/>
</dbReference>
<feature type="domain" description="Carbohydrate kinase FGGY N-terminal" evidence="7">
    <location>
        <begin position="5"/>
        <end position="245"/>
    </location>
</feature>
<dbReference type="Pfam" id="PF00370">
    <property type="entry name" value="FGGY_N"/>
    <property type="match status" value="1"/>
</dbReference>
<dbReference type="GO" id="GO:0042732">
    <property type="term" value="P:D-xylose metabolic process"/>
    <property type="evidence" value="ECO:0007669"/>
    <property type="project" value="UniProtKB-KW"/>
</dbReference>
<evidence type="ECO:0000256" key="4">
    <source>
        <dbReference type="ARBA" id="ARBA00022777"/>
    </source>
</evidence>
<accession>A0A371IMN7</accession>
<dbReference type="InterPro" id="IPR018484">
    <property type="entry name" value="FGGY_N"/>
</dbReference>
<organism evidence="9 10">
    <name type="scientific">Criibacterium bergeronii</name>
    <dbReference type="NCBI Taxonomy" id="1871336"/>
    <lineage>
        <taxon>Bacteria</taxon>
        <taxon>Bacillati</taxon>
        <taxon>Bacillota</taxon>
        <taxon>Clostridia</taxon>
        <taxon>Peptostreptococcales</taxon>
        <taxon>Filifactoraceae</taxon>
        <taxon>Criibacterium</taxon>
    </lineage>
</organism>
<dbReference type="CDD" id="cd07808">
    <property type="entry name" value="ASKHA_NBD_FGGY_EcXK-like"/>
    <property type="match status" value="1"/>
</dbReference>
<keyword evidence="3 6" id="KW-0547">Nucleotide-binding</keyword>
<gene>
    <name evidence="6 9" type="primary">xylB</name>
    <name evidence="9" type="ORF">BBG48_002650</name>
</gene>
<dbReference type="InterPro" id="IPR018485">
    <property type="entry name" value="FGGY_C"/>
</dbReference>
<dbReference type="GO" id="GO:0005997">
    <property type="term" value="P:xylulose metabolic process"/>
    <property type="evidence" value="ECO:0007669"/>
    <property type="project" value="InterPro"/>
</dbReference>
<evidence type="ECO:0000259" key="8">
    <source>
        <dbReference type="Pfam" id="PF02782"/>
    </source>
</evidence>
<dbReference type="Gene3D" id="3.30.420.40">
    <property type="match status" value="2"/>
</dbReference>
<dbReference type="GO" id="GO:0005524">
    <property type="term" value="F:ATP binding"/>
    <property type="evidence" value="ECO:0007669"/>
    <property type="project" value="UniProtKB-KW"/>
</dbReference>
<comment type="caution">
    <text evidence="9">The sequence shown here is derived from an EMBL/GenBank/DDBJ whole genome shotgun (WGS) entry which is preliminary data.</text>
</comment>
<dbReference type="STRING" id="1871336.BBG48_02485"/>
<dbReference type="InterPro" id="IPR050406">
    <property type="entry name" value="FGGY_Carb_Kinase"/>
</dbReference>
<dbReference type="PANTHER" id="PTHR43095">
    <property type="entry name" value="SUGAR KINASE"/>
    <property type="match status" value="1"/>
</dbReference>
<dbReference type="InterPro" id="IPR043129">
    <property type="entry name" value="ATPase_NBD"/>
</dbReference>
<dbReference type="PANTHER" id="PTHR43095:SF5">
    <property type="entry name" value="XYLULOSE KINASE"/>
    <property type="match status" value="1"/>
</dbReference>
<evidence type="ECO:0000256" key="5">
    <source>
        <dbReference type="ARBA" id="ARBA00022840"/>
    </source>
</evidence>
<keyword evidence="10" id="KW-1185">Reference proteome</keyword>
<evidence type="ECO:0000256" key="2">
    <source>
        <dbReference type="ARBA" id="ARBA00022679"/>
    </source>
</evidence>
<evidence type="ECO:0000313" key="9">
    <source>
        <dbReference type="EMBL" id="RDY21744.1"/>
    </source>
</evidence>
<proteinExistence type="inferred from homology"/>
<dbReference type="Pfam" id="PF02782">
    <property type="entry name" value="FGGY_C"/>
    <property type="match status" value="1"/>
</dbReference>
<dbReference type="NCBIfam" id="TIGR01312">
    <property type="entry name" value="XylB"/>
    <property type="match status" value="1"/>
</dbReference>
<dbReference type="EMBL" id="MBEW02000004">
    <property type="protein sequence ID" value="RDY21744.1"/>
    <property type="molecule type" value="Genomic_DNA"/>
</dbReference>
<keyword evidence="4 6" id="KW-0418">Kinase</keyword>
<keyword evidence="6" id="KW-0859">Xylose metabolism</keyword>
<sequence>MPLFAGIDLGTSSLKVLVVNELGDTIAVANRQYKVNIEKIGYAEQDPKDWCNALEDALFDISKKCNINEIISIGFSGQMHGLVPLDEKGDVIRPAIIWMDQRTKQECLFIQKIARVNDLYQELLNKPAAGMLVCSLLWMKENEKENFDKINKVISPKDYIRYYLTGETLADETDASATLCYSIKDRVWSETLLDLLEFPKKIMPKVIRPYENAGNLKKELADKLKLKQNVYIAAGGGDSAMQLLGNGIIDEYIFTCNIGTASQLATALKKPIVDKNMVLQTWCYVEKDLWYMQSGTLNGGNVLKWLKENILDNSLSYEQMDKLSGLSKVGSQGLICLPYLAGERTPFVNPSARAMFIGFSMKHSKNDMIRAVMEGIIYNLKLSMEIFKEMNIGCKKIISSGGGSRGVTWKQIQADMLNLPVYTTNVSEQACLGAAIMGAYGKGYFSSIKQACEVLIKLNDSPVYPIKENAEYYEENVNLFKKVYETNKDIFPKLQI</sequence>
<dbReference type="Proteomes" id="UP000093352">
    <property type="component" value="Unassembled WGS sequence"/>
</dbReference>
<keyword evidence="5 6" id="KW-0067">ATP-binding</keyword>
<evidence type="ECO:0000256" key="1">
    <source>
        <dbReference type="ARBA" id="ARBA00009156"/>
    </source>
</evidence>
<dbReference type="SUPFAM" id="SSF53067">
    <property type="entry name" value="Actin-like ATPase domain"/>
    <property type="match status" value="2"/>
</dbReference>
<evidence type="ECO:0000256" key="3">
    <source>
        <dbReference type="ARBA" id="ARBA00022741"/>
    </source>
</evidence>
<protein>
    <recommendedName>
        <fullName evidence="6">Xylulose kinase</fullName>
        <shortName evidence="6">Xylulokinase</shortName>
        <ecNumber evidence="6">2.7.1.17</ecNumber>
    </recommendedName>
</protein>
<name>A0A371IMN7_9FIRM</name>
<dbReference type="GO" id="GO:0004856">
    <property type="term" value="F:D-xylulokinase activity"/>
    <property type="evidence" value="ECO:0007669"/>
    <property type="project" value="UniProtKB-EC"/>
</dbReference>
<keyword evidence="6" id="KW-0119">Carbohydrate metabolism</keyword>
<feature type="domain" description="Carbohydrate kinase FGGY C-terminal" evidence="8">
    <location>
        <begin position="256"/>
        <end position="440"/>
    </location>
</feature>
<evidence type="ECO:0000256" key="6">
    <source>
        <dbReference type="RuleBase" id="RU364073"/>
    </source>
</evidence>
<evidence type="ECO:0000259" key="7">
    <source>
        <dbReference type="Pfam" id="PF00370"/>
    </source>
</evidence>
<dbReference type="EC" id="2.7.1.17" evidence="6"/>
<dbReference type="InterPro" id="IPR006000">
    <property type="entry name" value="Xylulokinase"/>
</dbReference>
<dbReference type="AlphaFoldDB" id="A0A371IMN7"/>